<proteinExistence type="predicted"/>
<reference evidence="2 3" key="1">
    <citation type="submission" date="2020-04" db="EMBL/GenBank/DDBJ databases">
        <authorList>
            <person name="Hitch T.C.A."/>
            <person name="Wylensek D."/>
            <person name="Clavel T."/>
        </authorList>
    </citation>
    <scope>NUCLEOTIDE SEQUENCE [LARGE SCALE GENOMIC DNA]</scope>
    <source>
        <strain evidence="2 3">COR2-253-APC-1A</strain>
    </source>
</reference>
<dbReference type="AlphaFoldDB" id="A0A848AWW0"/>
<keyword evidence="1" id="KW-0812">Transmembrane</keyword>
<dbReference type="RefSeq" id="WP_168961455.1">
    <property type="nucleotide sequence ID" value="NZ_JABAEW010000003.1"/>
</dbReference>
<dbReference type="PANTHER" id="PTHR30093:SF2">
    <property type="entry name" value="TYPE II SECRETION SYSTEM PROTEIN H"/>
    <property type="match status" value="1"/>
</dbReference>
<dbReference type="InterPro" id="IPR012902">
    <property type="entry name" value="N_methyl_site"/>
</dbReference>
<dbReference type="EMBL" id="JABAEW010000003">
    <property type="protein sequence ID" value="NMD85422.1"/>
    <property type="molecule type" value="Genomic_DNA"/>
</dbReference>
<dbReference type="SUPFAM" id="SSF54523">
    <property type="entry name" value="Pili subunits"/>
    <property type="match status" value="1"/>
</dbReference>
<protein>
    <submittedName>
        <fullName evidence="2">Prepilin-type N-terminal cleavage/methylation domain-containing protein</fullName>
    </submittedName>
</protein>
<keyword evidence="1" id="KW-0472">Membrane</keyword>
<organism evidence="2 3">
    <name type="scientific">Victivallis vadensis</name>
    <dbReference type="NCBI Taxonomy" id="172901"/>
    <lineage>
        <taxon>Bacteria</taxon>
        <taxon>Pseudomonadati</taxon>
        <taxon>Lentisphaerota</taxon>
        <taxon>Lentisphaeria</taxon>
        <taxon>Victivallales</taxon>
        <taxon>Victivallaceae</taxon>
        <taxon>Victivallis</taxon>
    </lineage>
</organism>
<evidence type="ECO:0000256" key="1">
    <source>
        <dbReference type="SAM" id="Phobius"/>
    </source>
</evidence>
<accession>A0A848AWW0</accession>
<dbReference type="PANTHER" id="PTHR30093">
    <property type="entry name" value="GENERAL SECRETION PATHWAY PROTEIN G"/>
    <property type="match status" value="1"/>
</dbReference>
<keyword evidence="1" id="KW-1133">Transmembrane helix</keyword>
<evidence type="ECO:0000313" key="3">
    <source>
        <dbReference type="Proteomes" id="UP000576225"/>
    </source>
</evidence>
<name>A0A848AWW0_9BACT</name>
<sequence length="235" mass="26262">MKNKQKSFHISVSMWRNFTLIELLIVIAIIAILASMLLPALNKARAKARETACHSNLKQLGTYSHFYISDWDGFYPGGRNWCSDLQSYMPGISKNGNSGKLYLCPGARPTVTEGSHVGKKTVNSYAISGTFLSKETDGKLRFTYYNSPDFRAKDSQVRLPAQKIYLNDYGESAYLTDSTINDRKLANRHSGRGSILLVDGHVQSQTINAPEYAVQQDKPNAAAYVVDSRENVTFY</sequence>
<dbReference type="Gene3D" id="3.30.700.10">
    <property type="entry name" value="Glycoprotein, Type 4 Pilin"/>
    <property type="match status" value="1"/>
</dbReference>
<feature type="transmembrane region" description="Helical" evidence="1">
    <location>
        <begin position="20"/>
        <end position="41"/>
    </location>
</feature>
<comment type="caution">
    <text evidence="2">The sequence shown here is derived from an EMBL/GenBank/DDBJ whole genome shotgun (WGS) entry which is preliminary data.</text>
</comment>
<dbReference type="Proteomes" id="UP000576225">
    <property type="component" value="Unassembled WGS sequence"/>
</dbReference>
<gene>
    <name evidence="2" type="ORF">HF882_02370</name>
</gene>
<evidence type="ECO:0000313" key="2">
    <source>
        <dbReference type="EMBL" id="NMD85422.1"/>
    </source>
</evidence>
<dbReference type="NCBIfam" id="TIGR02532">
    <property type="entry name" value="IV_pilin_GFxxxE"/>
    <property type="match status" value="1"/>
</dbReference>
<dbReference type="InterPro" id="IPR045584">
    <property type="entry name" value="Pilin-like"/>
</dbReference>